<accession>A0AAW9K4E3</accession>
<comment type="caution">
    <text evidence="5">The sequence shown here is derived from an EMBL/GenBank/DDBJ whole genome shotgun (WGS) entry which is preliminary data.</text>
</comment>
<dbReference type="GO" id="GO:1901135">
    <property type="term" value="P:carbohydrate derivative metabolic process"/>
    <property type="evidence" value="ECO:0007669"/>
    <property type="project" value="UniProtKB-ARBA"/>
</dbReference>
<keyword evidence="1 3" id="KW-0378">Hydrolase</keyword>
<dbReference type="InterPro" id="IPR051822">
    <property type="entry name" value="Glycosyl_Hydrolase_84"/>
</dbReference>
<comment type="similarity">
    <text evidence="3">Belongs to the glycosyl hydrolase 84 family.</text>
</comment>
<organism evidence="5 6">
    <name type="scientific">Carnobacterium maltaromaticum</name>
    <name type="common">Carnobacterium piscicola</name>
    <dbReference type="NCBI Taxonomy" id="2751"/>
    <lineage>
        <taxon>Bacteria</taxon>
        <taxon>Bacillati</taxon>
        <taxon>Bacillota</taxon>
        <taxon>Bacilli</taxon>
        <taxon>Lactobacillales</taxon>
        <taxon>Carnobacteriaceae</taxon>
        <taxon>Carnobacterium</taxon>
    </lineage>
</organism>
<dbReference type="EMBL" id="JAVBVO010000003">
    <property type="protein sequence ID" value="MDZ5759059.1"/>
    <property type="molecule type" value="Genomic_DNA"/>
</dbReference>
<dbReference type="Pfam" id="PF07555">
    <property type="entry name" value="NAGidase"/>
    <property type="match status" value="1"/>
</dbReference>
<evidence type="ECO:0000256" key="2">
    <source>
        <dbReference type="ARBA" id="ARBA00023295"/>
    </source>
</evidence>
<dbReference type="RefSeq" id="WP_322809026.1">
    <property type="nucleotide sequence ID" value="NZ_JAVBVO010000003.1"/>
</dbReference>
<dbReference type="PROSITE" id="PS52009">
    <property type="entry name" value="GH84"/>
    <property type="match status" value="1"/>
</dbReference>
<reference evidence="5" key="1">
    <citation type="submission" date="2023-08" db="EMBL/GenBank/DDBJ databases">
        <title>Genomic characterization of piscicolin 126 produced by Carnobacterium maltaromaticum CM22 strain isolated from salmon (Salmo salar).</title>
        <authorList>
            <person name="Gonzalez-Gragera E."/>
            <person name="Garcia-Lopez J.D."/>
            <person name="Teso-Perez C."/>
            <person name="Gimenez-Hernandez I."/>
            <person name="Peralta-Sanchez J.M."/>
            <person name="Valdivia E."/>
            <person name="Montalban-Lopez M."/>
            <person name="Martin-Platero A.M."/>
            <person name="Banos A."/>
            <person name="Martinez-Bueno M."/>
        </authorList>
    </citation>
    <scope>NUCLEOTIDE SEQUENCE</scope>
    <source>
        <strain evidence="5">CM22</strain>
    </source>
</reference>
<dbReference type="InterPro" id="IPR029018">
    <property type="entry name" value="Hex-like_dom2"/>
</dbReference>
<evidence type="ECO:0000313" key="6">
    <source>
        <dbReference type="Proteomes" id="UP001290462"/>
    </source>
</evidence>
<feature type="domain" description="GH84" evidence="4">
    <location>
        <begin position="136"/>
        <end position="412"/>
    </location>
</feature>
<dbReference type="SUPFAM" id="SSF55545">
    <property type="entry name" value="beta-N-acetylhexosaminidase-like domain"/>
    <property type="match status" value="1"/>
</dbReference>
<proteinExistence type="inferred from homology"/>
<dbReference type="GO" id="GO:0015929">
    <property type="term" value="F:hexosaminidase activity"/>
    <property type="evidence" value="ECO:0007669"/>
    <property type="project" value="UniProtKB-ARBA"/>
</dbReference>
<keyword evidence="2 3" id="KW-0326">Glycosidase</keyword>
<evidence type="ECO:0000259" key="4">
    <source>
        <dbReference type="PROSITE" id="PS52009"/>
    </source>
</evidence>
<dbReference type="PANTHER" id="PTHR13170:SF16">
    <property type="entry name" value="PROTEIN O-GLCNACASE"/>
    <property type="match status" value="1"/>
</dbReference>
<gene>
    <name evidence="5" type="ORF">RAK27_10355</name>
</gene>
<dbReference type="Proteomes" id="UP001290462">
    <property type="component" value="Unassembled WGS sequence"/>
</dbReference>
<name>A0AAW9K4E3_CARML</name>
<sequence>MNSVFKRLKNYQEVYYLGENSVFQKSKIKGKFHSQYTRYGQPNEVAGGGFAKRELLELLPSDTEEQTDIAITHRYDRNLKKDAFQLVITKGTGVELTASNERGLKYGMEALEKAIYSSNQQVVVPELTIHHEPSFPIRGVIEGFYGIPWTHDSRLDCIHFLGKHQMNTYMYAPKDDELQRKLWREKYPTEKIEDFEELLVASQNALVDFYYMISPGNDIVYTKEDEVGVLQQKLKQMIEIGVSHFGLLLDDIDYYLKGEAKQKFGTPGLAHAYLIKQIYSYLKNELAHSQLVICPTEYDTRYDSVYLHELSDNLPPEVQIFWTGPETLAHEIPTSDIAKMSEIFHHPTIIWDNTPVNDFEDDKELLFLSPYYNRSYRLNQFGVVGIVANPMSQWELSKLTIGNMAQFMWNAPGFDLTTSWQETLADYAGSEYVESLEVFTSHNENKRMIQPLPLELKEALEMHDKNYLNQSLTELNQAVEKLKTLPNKTFQKELAPWFKRMEQDYQLWKAILAEDHELVRKLGTELKGAKVRIGTNLPLTAALLWGLVD</sequence>
<dbReference type="InterPro" id="IPR011496">
    <property type="entry name" value="O-GlcNAcase_cat"/>
</dbReference>
<evidence type="ECO:0000256" key="3">
    <source>
        <dbReference type="PROSITE-ProRule" id="PRU01353"/>
    </source>
</evidence>
<dbReference type="Gene3D" id="3.20.20.80">
    <property type="entry name" value="Glycosidases"/>
    <property type="match status" value="1"/>
</dbReference>
<dbReference type="Gene3D" id="3.30.379.10">
    <property type="entry name" value="Chitobiase/beta-hexosaminidase domain 2-like"/>
    <property type="match status" value="1"/>
</dbReference>
<protein>
    <submittedName>
        <fullName evidence="5">Beta-N-acetylglucosaminidase domain-containing protein</fullName>
    </submittedName>
</protein>
<feature type="active site" description="Proton donor" evidence="3">
    <location>
        <position position="251"/>
    </location>
</feature>
<dbReference type="AlphaFoldDB" id="A0AAW9K4E3"/>
<dbReference type="SUPFAM" id="SSF51445">
    <property type="entry name" value="(Trans)glycosidases"/>
    <property type="match status" value="1"/>
</dbReference>
<dbReference type="InterPro" id="IPR017853">
    <property type="entry name" value="GH"/>
</dbReference>
<dbReference type="PANTHER" id="PTHR13170">
    <property type="entry name" value="O-GLCNACASE"/>
    <property type="match status" value="1"/>
</dbReference>
<evidence type="ECO:0000313" key="5">
    <source>
        <dbReference type="EMBL" id="MDZ5759059.1"/>
    </source>
</evidence>
<dbReference type="GO" id="GO:0005975">
    <property type="term" value="P:carbohydrate metabolic process"/>
    <property type="evidence" value="ECO:0007669"/>
    <property type="project" value="UniProtKB-ARBA"/>
</dbReference>
<evidence type="ECO:0000256" key="1">
    <source>
        <dbReference type="ARBA" id="ARBA00022801"/>
    </source>
</evidence>